<reference evidence="7" key="1">
    <citation type="submission" date="2025-08" db="UniProtKB">
        <authorList>
            <consortium name="RefSeq"/>
        </authorList>
    </citation>
    <scope>IDENTIFICATION</scope>
</reference>
<keyword evidence="6" id="KW-1185">Reference proteome</keyword>
<feature type="domain" description="ABC transporter" evidence="5">
    <location>
        <begin position="54"/>
        <end position="210"/>
    </location>
</feature>
<dbReference type="SUPFAM" id="SSF52540">
    <property type="entry name" value="P-loop containing nucleoside triphosphate hydrolases"/>
    <property type="match status" value="1"/>
</dbReference>
<evidence type="ECO:0000256" key="4">
    <source>
        <dbReference type="ARBA" id="ARBA00023136"/>
    </source>
</evidence>
<dbReference type="InterPro" id="IPR036640">
    <property type="entry name" value="ABC1_TM_sf"/>
</dbReference>
<protein>
    <submittedName>
        <fullName evidence="7">Multidrug resistance protein 1</fullName>
    </submittedName>
</protein>
<accession>A0ABM1W462</accession>
<dbReference type="Pfam" id="PF00005">
    <property type="entry name" value="ABC_tran"/>
    <property type="match status" value="1"/>
</dbReference>
<evidence type="ECO:0000259" key="5">
    <source>
        <dbReference type="PROSITE" id="PS50893"/>
    </source>
</evidence>
<evidence type="ECO:0000256" key="1">
    <source>
        <dbReference type="ARBA" id="ARBA00004141"/>
    </source>
</evidence>
<dbReference type="RefSeq" id="XP_035829455.1">
    <property type="nucleotide sequence ID" value="XM_035973562.1"/>
</dbReference>
<dbReference type="PANTHER" id="PTHR43394:SF27">
    <property type="entry name" value="ATP-DEPENDENT TRANSLOCASE ABCB1-LIKE"/>
    <property type="match status" value="1"/>
</dbReference>
<gene>
    <name evidence="7" type="primary">LOC106013879</name>
</gene>
<sequence length="210" mass="22434">MAGSFALGGASPHITSLLTAKGAAGTIISIIKDEPTIDSSDLGGKRPESVHGYIQLRNIQFSYPTRKDVQVLKNCNLDIEPGQTVALVGASGCGKSTIVNLIQRFYDPDQGQVLLDGTDVKELNIHWLRRKIGIVSQEPVLFGLTIAKNIALGRPGVSMEEVVQAAKMANAHDFISALPEGYETMVGERGAQLSGGQKQRVAIARALVRD</sequence>
<dbReference type="InterPro" id="IPR039421">
    <property type="entry name" value="Type_1_exporter"/>
</dbReference>
<name>A0ABM1W462_APLCA</name>
<dbReference type="InterPro" id="IPR003439">
    <property type="entry name" value="ABC_transporter-like_ATP-bd"/>
</dbReference>
<dbReference type="GeneID" id="106013879"/>
<keyword evidence="2" id="KW-0812">Transmembrane</keyword>
<feature type="non-terminal residue" evidence="7">
    <location>
        <position position="210"/>
    </location>
</feature>
<proteinExistence type="predicted"/>
<evidence type="ECO:0000313" key="7">
    <source>
        <dbReference type="RefSeq" id="XP_035829455.1"/>
    </source>
</evidence>
<organism evidence="6 7">
    <name type="scientific">Aplysia californica</name>
    <name type="common">California sea hare</name>
    <dbReference type="NCBI Taxonomy" id="6500"/>
    <lineage>
        <taxon>Eukaryota</taxon>
        <taxon>Metazoa</taxon>
        <taxon>Spiralia</taxon>
        <taxon>Lophotrochozoa</taxon>
        <taxon>Mollusca</taxon>
        <taxon>Gastropoda</taxon>
        <taxon>Heterobranchia</taxon>
        <taxon>Euthyneura</taxon>
        <taxon>Tectipleura</taxon>
        <taxon>Aplysiida</taxon>
        <taxon>Aplysioidea</taxon>
        <taxon>Aplysiidae</taxon>
        <taxon>Aplysia</taxon>
    </lineage>
</organism>
<dbReference type="InterPro" id="IPR027417">
    <property type="entry name" value="P-loop_NTPase"/>
</dbReference>
<keyword evidence="4" id="KW-0472">Membrane</keyword>
<dbReference type="Gene3D" id="3.40.50.300">
    <property type="entry name" value="P-loop containing nucleotide triphosphate hydrolases"/>
    <property type="match status" value="1"/>
</dbReference>
<dbReference type="PROSITE" id="PS00211">
    <property type="entry name" value="ABC_TRANSPORTER_1"/>
    <property type="match status" value="1"/>
</dbReference>
<dbReference type="PANTHER" id="PTHR43394">
    <property type="entry name" value="ATP-DEPENDENT PERMEASE MDL1, MITOCHONDRIAL"/>
    <property type="match status" value="1"/>
</dbReference>
<evidence type="ECO:0000256" key="2">
    <source>
        <dbReference type="ARBA" id="ARBA00022692"/>
    </source>
</evidence>
<dbReference type="PROSITE" id="PS50893">
    <property type="entry name" value="ABC_TRANSPORTER_2"/>
    <property type="match status" value="1"/>
</dbReference>
<comment type="subcellular location">
    <subcellularLocation>
        <location evidence="1">Membrane</location>
        <topology evidence="1">Multi-pass membrane protein</topology>
    </subcellularLocation>
</comment>
<dbReference type="Proteomes" id="UP000694888">
    <property type="component" value="Unplaced"/>
</dbReference>
<keyword evidence="3" id="KW-1133">Transmembrane helix</keyword>
<dbReference type="InterPro" id="IPR017871">
    <property type="entry name" value="ABC_transporter-like_CS"/>
</dbReference>
<evidence type="ECO:0000256" key="3">
    <source>
        <dbReference type="ARBA" id="ARBA00022989"/>
    </source>
</evidence>
<dbReference type="Gene3D" id="1.20.1560.10">
    <property type="entry name" value="ABC transporter type 1, transmembrane domain"/>
    <property type="match status" value="1"/>
</dbReference>
<evidence type="ECO:0000313" key="6">
    <source>
        <dbReference type="Proteomes" id="UP000694888"/>
    </source>
</evidence>